<keyword evidence="3" id="KW-1185">Reference proteome</keyword>
<evidence type="ECO:0000313" key="3">
    <source>
        <dbReference type="Proteomes" id="UP000449710"/>
    </source>
</evidence>
<dbReference type="Proteomes" id="UP000449710">
    <property type="component" value="Unassembled WGS sequence"/>
</dbReference>
<gene>
    <name evidence="2" type="ORF">ISALK_06560</name>
</gene>
<accession>A0AA43XLL3</accession>
<keyword evidence="1" id="KW-0812">Transmembrane</keyword>
<comment type="caution">
    <text evidence="2">The sequence shown here is derived from an EMBL/GenBank/DDBJ whole genome shotgun (WGS) entry which is preliminary data.</text>
</comment>
<feature type="transmembrane region" description="Helical" evidence="1">
    <location>
        <begin position="68"/>
        <end position="89"/>
    </location>
</feature>
<dbReference type="EMBL" id="SUMG01000006">
    <property type="protein sequence ID" value="NBG88160.1"/>
    <property type="molecule type" value="Genomic_DNA"/>
</dbReference>
<dbReference type="AlphaFoldDB" id="A0AA43XLL3"/>
<proteinExistence type="predicted"/>
<feature type="transmembrane region" description="Helical" evidence="1">
    <location>
        <begin position="154"/>
        <end position="182"/>
    </location>
</feature>
<protein>
    <submittedName>
        <fullName evidence="2">Uncharacterized protein</fullName>
    </submittedName>
</protein>
<feature type="transmembrane region" description="Helical" evidence="1">
    <location>
        <begin position="16"/>
        <end position="40"/>
    </location>
</feature>
<organism evidence="2 3">
    <name type="scientific">Isachenkonia alkalipeptolytica</name>
    <dbReference type="NCBI Taxonomy" id="2565777"/>
    <lineage>
        <taxon>Bacteria</taxon>
        <taxon>Bacillati</taxon>
        <taxon>Bacillota</taxon>
        <taxon>Clostridia</taxon>
        <taxon>Eubacteriales</taxon>
        <taxon>Clostridiaceae</taxon>
        <taxon>Isachenkonia</taxon>
    </lineage>
</organism>
<keyword evidence="1" id="KW-0472">Membrane</keyword>
<evidence type="ECO:0000256" key="1">
    <source>
        <dbReference type="SAM" id="Phobius"/>
    </source>
</evidence>
<sequence>MNGVPSMIYRWNKFDFAVILIPAAVVGIFFLLEMDLPYILRTGYSLMARQDVGSIQRFLYSYGERGPLVYQLMLLMGILIPNLAISPLVNAGTLLFSYPALYLSGIIGALVGIFYIFSIILVLKELIRSVVNLSGDHVHSQGWTLGSQGRKIPLMFAGILIPAPFFSSLTYWGTLVFLGLIFHPKRRVIFVGVGTLGILLFSTITSVF</sequence>
<feature type="transmembrane region" description="Helical" evidence="1">
    <location>
        <begin position="101"/>
        <end position="123"/>
    </location>
</feature>
<feature type="transmembrane region" description="Helical" evidence="1">
    <location>
        <begin position="188"/>
        <end position="207"/>
    </location>
</feature>
<name>A0AA43XLL3_9CLOT</name>
<keyword evidence="1" id="KW-1133">Transmembrane helix</keyword>
<reference evidence="2 3" key="1">
    <citation type="submission" date="2019-04" db="EMBL/GenBank/DDBJ databases">
        <title>Isachenkonia alkalipeptolytica gen. nov. sp. nov. a new anaerobic, alkiliphilic organothrophic bacterium capable to reduce synthesized ferrihydrite isolated from a soda lake.</title>
        <authorList>
            <person name="Toshchakov S.V."/>
            <person name="Zavarzina D.G."/>
            <person name="Zhilina T.N."/>
            <person name="Kostrikina N.A."/>
            <person name="Kublanov I.V."/>
        </authorList>
    </citation>
    <scope>NUCLEOTIDE SEQUENCE [LARGE SCALE GENOMIC DNA]</scope>
    <source>
        <strain evidence="2 3">Z-1701</strain>
    </source>
</reference>
<evidence type="ECO:0000313" key="2">
    <source>
        <dbReference type="EMBL" id="NBG88160.1"/>
    </source>
</evidence>